<feature type="transmembrane region" description="Helical" evidence="8">
    <location>
        <begin position="177"/>
        <end position="198"/>
    </location>
</feature>
<feature type="transmembrane region" description="Helical" evidence="8">
    <location>
        <begin position="265"/>
        <end position="288"/>
    </location>
</feature>
<evidence type="ECO:0000313" key="11">
    <source>
        <dbReference type="Proteomes" id="UP000663912"/>
    </source>
</evidence>
<evidence type="ECO:0000256" key="3">
    <source>
        <dbReference type="ARBA" id="ARBA00022475"/>
    </source>
</evidence>
<dbReference type="CDD" id="cd06579">
    <property type="entry name" value="TM_PBP1_transp_AraH_like"/>
    <property type="match status" value="1"/>
</dbReference>
<gene>
    <name evidence="9" type="ORF">G6L72_24185</name>
    <name evidence="10" type="ORF">G6M88_23220</name>
</gene>
<evidence type="ECO:0000256" key="8">
    <source>
        <dbReference type="SAM" id="Phobius"/>
    </source>
</evidence>
<organism evidence="10 11">
    <name type="scientific">Agrobacterium rubi</name>
    <dbReference type="NCBI Taxonomy" id="28099"/>
    <lineage>
        <taxon>Bacteria</taxon>
        <taxon>Pseudomonadati</taxon>
        <taxon>Pseudomonadota</taxon>
        <taxon>Alphaproteobacteria</taxon>
        <taxon>Hyphomicrobiales</taxon>
        <taxon>Rhizobiaceae</taxon>
        <taxon>Rhizobium/Agrobacterium group</taxon>
        <taxon>Agrobacterium</taxon>
    </lineage>
</organism>
<dbReference type="PANTHER" id="PTHR32196:SF21">
    <property type="entry name" value="ABC TRANSPORTER PERMEASE PROTEIN YPHD-RELATED"/>
    <property type="match status" value="1"/>
</dbReference>
<accession>A0AAE7US12</accession>
<sequence>MTLQTSTISAASGPGLFADKKRMIRLARQYAPFIAFILLIVCFSFASPVFFSVNNFLNIGRQTALVTIMAVGMTILIVSGELDLSIGATLALSGVTAAMAMQATGDNMAIGILVGLATGGLIGAINGTLTTRLKIPSFLVTLGMMGIARGTALLLTGTMAVPVMNMTFWDVMGGGNIYFIPATLVFSALALIGGAYILHFTAFGRRIYAVGGNAKAARYSGINVARVKTMAFIGMGSLSGLAGLILTARFHAARPDTAAGIELDVLAAVILGGTSLFGGRGLIIGSLLGSLLIGVLNNGLTLMSVTSSAQLVIKGIIIIAAVAFSSER</sequence>
<dbReference type="Proteomes" id="UP000663912">
    <property type="component" value="Plasmid pW2_73_1"/>
</dbReference>
<evidence type="ECO:0000256" key="7">
    <source>
        <dbReference type="ARBA" id="ARBA00023136"/>
    </source>
</evidence>
<geneLocation type="plasmid" evidence="10 11">
    <name>pW2_73_1</name>
</geneLocation>
<dbReference type="Proteomes" id="UP000822331">
    <property type="component" value="Unassembled WGS sequence"/>
</dbReference>
<comment type="subcellular location">
    <subcellularLocation>
        <location evidence="1">Cell membrane</location>
        <topology evidence="1">Multi-pass membrane protein</topology>
    </subcellularLocation>
</comment>
<feature type="transmembrane region" description="Helical" evidence="8">
    <location>
        <begin position="84"/>
        <end position="102"/>
    </location>
</feature>
<dbReference type="InterPro" id="IPR001851">
    <property type="entry name" value="ABC_transp_permease"/>
</dbReference>
<dbReference type="EMBL" id="CP049208">
    <property type="protein sequence ID" value="QTG03369.1"/>
    <property type="molecule type" value="Genomic_DNA"/>
</dbReference>
<feature type="transmembrane region" description="Helical" evidence="8">
    <location>
        <begin position="138"/>
        <end position="157"/>
    </location>
</feature>
<evidence type="ECO:0000256" key="6">
    <source>
        <dbReference type="ARBA" id="ARBA00022989"/>
    </source>
</evidence>
<dbReference type="RefSeq" id="WP_065700933.1">
    <property type="nucleotide sequence ID" value="NZ_CP049208.1"/>
</dbReference>
<evidence type="ECO:0000256" key="1">
    <source>
        <dbReference type="ARBA" id="ARBA00004651"/>
    </source>
</evidence>
<dbReference type="PANTHER" id="PTHR32196">
    <property type="entry name" value="ABC TRANSPORTER PERMEASE PROTEIN YPHD-RELATED-RELATED"/>
    <property type="match status" value="1"/>
</dbReference>
<evidence type="ECO:0000313" key="9">
    <source>
        <dbReference type="EMBL" id="NTF39792.1"/>
    </source>
</evidence>
<dbReference type="Pfam" id="PF02653">
    <property type="entry name" value="BPD_transp_2"/>
    <property type="match status" value="1"/>
</dbReference>
<keyword evidence="7 8" id="KW-0472">Membrane</keyword>
<feature type="transmembrane region" description="Helical" evidence="8">
    <location>
        <begin position="300"/>
        <end position="324"/>
    </location>
</feature>
<dbReference type="EMBL" id="JAAMCP010000017">
    <property type="protein sequence ID" value="NTF39792.1"/>
    <property type="molecule type" value="Genomic_DNA"/>
</dbReference>
<evidence type="ECO:0000313" key="12">
    <source>
        <dbReference type="Proteomes" id="UP000822331"/>
    </source>
</evidence>
<evidence type="ECO:0000256" key="4">
    <source>
        <dbReference type="ARBA" id="ARBA00022519"/>
    </source>
</evidence>
<reference evidence="9 12" key="1">
    <citation type="journal article" date="2020" name="Science">
        <title>Unexpected conservation and global transmission of agrobacterial virulence plasmids.</title>
        <authorList>
            <person name="Weisberg A.J."/>
            <person name="Davis E.W. 2nd"/>
            <person name="Tabima J."/>
            <person name="Belcher M.S."/>
            <person name="Miller M."/>
            <person name="Kuo C.H."/>
            <person name="Loper J.E."/>
            <person name="Grunwald N.J."/>
            <person name="Putnam M.L."/>
            <person name="Chang J.H."/>
        </authorList>
    </citation>
    <scope>NUCLEOTIDE SEQUENCE [LARGE SCALE GENOMIC DNA]</scope>
    <source>
        <strain evidence="9 12">A19/93</strain>
    </source>
</reference>
<evidence type="ECO:0000256" key="2">
    <source>
        <dbReference type="ARBA" id="ARBA00022448"/>
    </source>
</evidence>
<feature type="transmembrane region" description="Helical" evidence="8">
    <location>
        <begin position="30"/>
        <end position="53"/>
    </location>
</feature>
<keyword evidence="2" id="KW-0813">Transport</keyword>
<feature type="transmembrane region" description="Helical" evidence="8">
    <location>
        <begin position="108"/>
        <end position="126"/>
    </location>
</feature>
<proteinExistence type="predicted"/>
<keyword evidence="12" id="KW-1185">Reference proteome</keyword>
<dbReference type="GO" id="GO:0005886">
    <property type="term" value="C:plasma membrane"/>
    <property type="evidence" value="ECO:0007669"/>
    <property type="project" value="UniProtKB-SubCell"/>
</dbReference>
<name>A0AAE7US12_9HYPH</name>
<keyword evidence="3" id="KW-1003">Cell membrane</keyword>
<dbReference type="AlphaFoldDB" id="A0AAE7US12"/>
<feature type="transmembrane region" description="Helical" evidence="8">
    <location>
        <begin position="59"/>
        <end position="77"/>
    </location>
</feature>
<keyword evidence="10" id="KW-0614">Plasmid</keyword>
<evidence type="ECO:0000256" key="5">
    <source>
        <dbReference type="ARBA" id="ARBA00022692"/>
    </source>
</evidence>
<reference evidence="10" key="2">
    <citation type="submission" date="2020-02" db="EMBL/GenBank/DDBJ databases">
        <title>Unexpected conservation and global transmission of agrobacterial virulence plasmids.</title>
        <authorList>
            <person name="Weisberg A.J."/>
            <person name="Davis E.W. II"/>
            <person name="Tabima J.R."/>
            <person name="Belcher M.S."/>
            <person name="Miller M."/>
            <person name="Kuo C.-H."/>
            <person name="Loper J.E."/>
            <person name="Grunwald N.J."/>
            <person name="Putnam M.L."/>
            <person name="Chang J.H."/>
        </authorList>
    </citation>
    <scope>NUCLEOTIDE SEQUENCE</scope>
    <source>
        <strain evidence="10">W2/73</strain>
        <plasmid evidence="10">pW2_73_1</plasmid>
    </source>
</reference>
<feature type="transmembrane region" description="Helical" evidence="8">
    <location>
        <begin position="230"/>
        <end position="253"/>
    </location>
</feature>
<keyword evidence="4" id="KW-0997">Cell inner membrane</keyword>
<dbReference type="KEGG" id="arui:G6M88_23220"/>
<evidence type="ECO:0000313" key="10">
    <source>
        <dbReference type="EMBL" id="QTG03369.1"/>
    </source>
</evidence>
<protein>
    <submittedName>
        <fullName evidence="10">ABC transporter permease</fullName>
    </submittedName>
</protein>
<dbReference type="GO" id="GO:0022857">
    <property type="term" value="F:transmembrane transporter activity"/>
    <property type="evidence" value="ECO:0007669"/>
    <property type="project" value="InterPro"/>
</dbReference>
<keyword evidence="6 8" id="KW-1133">Transmembrane helix</keyword>
<keyword evidence="5 8" id="KW-0812">Transmembrane</keyword>